<name>A0A1T5IWV6_9FIRM</name>
<dbReference type="Proteomes" id="UP000190285">
    <property type="component" value="Unassembled WGS sequence"/>
</dbReference>
<reference evidence="1 2" key="1">
    <citation type="submission" date="2017-02" db="EMBL/GenBank/DDBJ databases">
        <authorList>
            <person name="Peterson S.W."/>
        </authorList>
    </citation>
    <scope>NUCLEOTIDE SEQUENCE [LARGE SCALE GENOMIC DNA]</scope>
    <source>
        <strain evidence="1 2">M1</strain>
    </source>
</reference>
<protein>
    <submittedName>
        <fullName evidence="1">Putative sporulation protein YtxC</fullName>
    </submittedName>
</protein>
<dbReference type="NCBIfam" id="TIGR02834">
    <property type="entry name" value="spo_ytxC"/>
    <property type="match status" value="1"/>
</dbReference>
<organism evidence="1 2">
    <name type="scientific">Maledivibacter halophilus</name>
    <dbReference type="NCBI Taxonomy" id="36842"/>
    <lineage>
        <taxon>Bacteria</taxon>
        <taxon>Bacillati</taxon>
        <taxon>Bacillota</taxon>
        <taxon>Clostridia</taxon>
        <taxon>Peptostreptococcales</taxon>
        <taxon>Caminicellaceae</taxon>
        <taxon>Maledivibacter</taxon>
    </lineage>
</organism>
<dbReference type="EMBL" id="FUZT01000001">
    <property type="protein sequence ID" value="SKC43433.1"/>
    <property type="molecule type" value="Genomic_DNA"/>
</dbReference>
<dbReference type="Pfam" id="PF08812">
    <property type="entry name" value="YtxC"/>
    <property type="match status" value="1"/>
</dbReference>
<proteinExistence type="predicted"/>
<keyword evidence="2" id="KW-1185">Reference proteome</keyword>
<gene>
    <name evidence="1" type="ORF">SAMN02194393_00817</name>
</gene>
<dbReference type="RefSeq" id="WP_079489509.1">
    <property type="nucleotide sequence ID" value="NZ_FUZT01000001.1"/>
</dbReference>
<accession>A0A1T5IWV6</accession>
<dbReference type="InterPro" id="IPR014199">
    <property type="entry name" value="Spore_YtxC"/>
</dbReference>
<dbReference type="STRING" id="36842.SAMN02194393_00817"/>
<sequence>MVIDLLSVTFYEKDSENANNLIDMILKNYNDEDIIIKNEISRVGNSNTIYFYINEDIIGKMDISYNDFVNMFKHYASVGISSYIIDILEPKIIEKIIHTNYYFLKPDEKKFIMDQFNTSLDNEIYDKNIDVPYKVNRKAKILYKLVEFLSKNSNLNIEGFVNFRLGKYLEDLYEIIDRVIEEYMMKREYNEFIKLLKYFVNIQEPKMDLINIIVDANGGYHFLDGENRIIDDEYIRGLIDDLIDNNLNNDDLLISSLITIAPRKIVFHFVKNVKNTEIIETIKNIFDGKVYICDDCKICKIPKNIRGE</sequence>
<evidence type="ECO:0000313" key="1">
    <source>
        <dbReference type="EMBL" id="SKC43433.1"/>
    </source>
</evidence>
<dbReference type="OrthoDB" id="2986513at2"/>
<evidence type="ECO:0000313" key="2">
    <source>
        <dbReference type="Proteomes" id="UP000190285"/>
    </source>
</evidence>
<dbReference type="AlphaFoldDB" id="A0A1T5IWV6"/>